<gene>
    <name evidence="4" type="ORF">FRX31_029385</name>
</gene>
<evidence type="ECO:0000256" key="1">
    <source>
        <dbReference type="ARBA" id="ARBA00006854"/>
    </source>
</evidence>
<dbReference type="Pfam" id="PF07814">
    <property type="entry name" value="WAPL"/>
    <property type="match status" value="1"/>
</dbReference>
<feature type="region of interest" description="Disordered" evidence="2">
    <location>
        <begin position="552"/>
        <end position="575"/>
    </location>
</feature>
<organism evidence="4 5">
    <name type="scientific">Thalictrum thalictroides</name>
    <name type="common">Rue-anemone</name>
    <name type="synonym">Anemone thalictroides</name>
    <dbReference type="NCBI Taxonomy" id="46969"/>
    <lineage>
        <taxon>Eukaryota</taxon>
        <taxon>Viridiplantae</taxon>
        <taxon>Streptophyta</taxon>
        <taxon>Embryophyta</taxon>
        <taxon>Tracheophyta</taxon>
        <taxon>Spermatophyta</taxon>
        <taxon>Magnoliopsida</taxon>
        <taxon>Ranunculales</taxon>
        <taxon>Ranunculaceae</taxon>
        <taxon>Thalictroideae</taxon>
        <taxon>Thalictrum</taxon>
    </lineage>
</organism>
<dbReference type="Gene3D" id="1.25.10.10">
    <property type="entry name" value="Leucine-rich Repeat Variant"/>
    <property type="match status" value="2"/>
</dbReference>
<accession>A0A7J6V8M4</accession>
<protein>
    <submittedName>
        <fullName evidence="4">WAPL (Wings apart-like protein regulation of heterochromatin) protein</fullName>
    </submittedName>
</protein>
<dbReference type="PROSITE" id="PS51271">
    <property type="entry name" value="WAPL"/>
    <property type="match status" value="1"/>
</dbReference>
<proteinExistence type="inferred from homology"/>
<evidence type="ECO:0000313" key="4">
    <source>
        <dbReference type="EMBL" id="KAF5181028.1"/>
    </source>
</evidence>
<name>A0A7J6V8M4_THATH</name>
<comment type="similarity">
    <text evidence="1">Belongs to the WAPL family.</text>
</comment>
<dbReference type="OrthoDB" id="78088at2759"/>
<dbReference type="PANTHER" id="PTHR22100:SF13">
    <property type="entry name" value="WINGS APART-LIKE PROTEIN HOMOLOG"/>
    <property type="match status" value="1"/>
</dbReference>
<dbReference type="InterPro" id="IPR039874">
    <property type="entry name" value="WAPL"/>
</dbReference>
<dbReference type="Proteomes" id="UP000554482">
    <property type="component" value="Unassembled WGS sequence"/>
</dbReference>
<feature type="domain" description="WAPL" evidence="3">
    <location>
        <begin position="1"/>
        <end position="98"/>
    </location>
</feature>
<dbReference type="InterPro" id="IPR011989">
    <property type="entry name" value="ARM-like"/>
</dbReference>
<reference evidence="4 5" key="1">
    <citation type="submission" date="2020-06" db="EMBL/GenBank/DDBJ databases">
        <title>Transcriptomic and genomic resources for Thalictrum thalictroides and T. hernandezii: Facilitating candidate gene discovery in an emerging model plant lineage.</title>
        <authorList>
            <person name="Arias T."/>
            <person name="Riano-Pachon D.M."/>
            <person name="Di Stilio V.S."/>
        </authorList>
    </citation>
    <scope>NUCLEOTIDE SEQUENCE [LARGE SCALE GENOMIC DNA]</scope>
    <source>
        <strain evidence="5">cv. WT478/WT964</strain>
        <tissue evidence="4">Leaves</tissue>
    </source>
</reference>
<dbReference type="InterPro" id="IPR022771">
    <property type="entry name" value="WAPL_C"/>
</dbReference>
<dbReference type="InterPro" id="IPR016024">
    <property type="entry name" value="ARM-type_fold"/>
</dbReference>
<keyword evidence="5" id="KW-1185">Reference proteome</keyword>
<dbReference type="FunFam" id="1.25.10.10:FF:000519">
    <property type="entry name" value="WAPL (Wings apart-like protein regulation of heterochromatin) protein"/>
    <property type="match status" value="1"/>
</dbReference>
<comment type="caution">
    <text evidence="4">The sequence shown here is derived from an EMBL/GenBank/DDBJ whole genome shotgun (WGS) entry which is preliminary data.</text>
</comment>
<dbReference type="InterPro" id="IPR012502">
    <property type="entry name" value="WAPL_dom"/>
</dbReference>
<evidence type="ECO:0000259" key="3">
    <source>
        <dbReference type="PROSITE" id="PS51271"/>
    </source>
</evidence>
<evidence type="ECO:0000256" key="2">
    <source>
        <dbReference type="SAM" id="MobiDB-lite"/>
    </source>
</evidence>
<dbReference type="AlphaFoldDB" id="A0A7J6V8M4"/>
<dbReference type="PANTHER" id="PTHR22100">
    <property type="entry name" value="WINGS APART-LIKE PROTEIN HOMOLOG"/>
    <property type="match status" value="1"/>
</dbReference>
<evidence type="ECO:0000313" key="5">
    <source>
        <dbReference type="Proteomes" id="UP000554482"/>
    </source>
</evidence>
<feature type="compositionally biased region" description="Polar residues" evidence="2">
    <location>
        <begin position="552"/>
        <end position="570"/>
    </location>
</feature>
<sequence>MPVLATSTLMEAQEFGEMMEHVDEVNFALDGLRKRQPARIRRASLLSLLSICETVAQRRLLRTQGMAKTILDAILSLSLDDSPSTLAAAALFYVLASDGEDEQLLDSPICIRFLLSLLSPSIPVTSEEKRPTVGSKLLALCREPEIVGDQSKRLDASATAILSKVQEILLSCKEIQSNSRDDEEKERPELTPKWIALLTIEKACLSTVSIEDTSATVRKVGGSFKETLREHGGLDAVFDVAADCHLIMERWLDHRFPSSWMLKDDVALQTVILLLKCLKIMENATFLSKDNQDHLLGMNGKSGCDGSSLSFTGLVISIIKILSGLSLHHSSPISSKETSNCLSNGIICDSESPLEADHGDRIGSFSRSSSSMKNVSHVESMKASQKRQNLSTTHTVYTVSSSETLSFSSDVNASHVESFKVSQKRQKLSTSHTVYTVSSSKTSSLCADDSVMKDDKPSTSSSCNGILKSINGRSSRNRSRKVSLGVGGRSPVTENIKFISLEDSQDPFAFQEDEFEPSKWDILSTKKDASQSQKRRGAVTEVQDECNLMLMSSQNEPNNGKDSCSSQKPCSPSDEEENSNILDDCLLAAVKVLMNLTNDNPLGCEQIAACGGLETLSALISGHYPSFISSLSPFSKKDESIREPKCSNGLQYEKEKHFTDQELDFLVAILGLLVNLVEKDSHNRSRLAATTVPMCTSGGLERKDSSRNVIPLLCSIFLSNQGASEMPGEGKMLPWDDEAALLQGEREAEKMIIEAYAALLLAFLQTESKSVREAIACCLPNHNLEVLVPVLERFVAFHLSLKMISPETHKAVTEVIESCKGS</sequence>
<dbReference type="EMBL" id="JABWDY010036656">
    <property type="protein sequence ID" value="KAF5181028.1"/>
    <property type="molecule type" value="Genomic_DNA"/>
</dbReference>
<dbReference type="SUPFAM" id="SSF48371">
    <property type="entry name" value="ARM repeat"/>
    <property type="match status" value="1"/>
</dbReference>